<feature type="domain" description="RNB" evidence="1">
    <location>
        <begin position="245"/>
        <end position="526"/>
    </location>
</feature>
<dbReference type="InterPro" id="IPR001900">
    <property type="entry name" value="RNase_II/R"/>
</dbReference>
<dbReference type="SUPFAM" id="SSF50249">
    <property type="entry name" value="Nucleic acid-binding proteins"/>
    <property type="match status" value="2"/>
</dbReference>
<dbReference type="PANTHER" id="PTHR23355">
    <property type="entry name" value="RIBONUCLEASE"/>
    <property type="match status" value="1"/>
</dbReference>
<dbReference type="Pfam" id="PF00773">
    <property type="entry name" value="RNB"/>
    <property type="match status" value="2"/>
</dbReference>
<dbReference type="EMBL" id="AWVH01000031">
    <property type="protein sequence ID" value="ERJ93076.1"/>
    <property type="molecule type" value="Genomic_DNA"/>
</dbReference>
<gene>
    <name evidence="2" type="ORF">HMPREF9193_01298</name>
</gene>
<dbReference type="InterPro" id="IPR012340">
    <property type="entry name" value="NA-bd_OB-fold"/>
</dbReference>
<organism evidence="2 3">
    <name type="scientific">Treponema lecithinolyticum ATCC 700332</name>
    <dbReference type="NCBI Taxonomy" id="1321815"/>
    <lineage>
        <taxon>Bacteria</taxon>
        <taxon>Pseudomonadati</taxon>
        <taxon>Spirochaetota</taxon>
        <taxon>Spirochaetia</taxon>
        <taxon>Spirochaetales</taxon>
        <taxon>Treponemataceae</taxon>
        <taxon>Treponema</taxon>
    </lineage>
</organism>
<dbReference type="PANTHER" id="PTHR23355:SF42">
    <property type="entry name" value="RIBONUCLEASE II, CHLOROPLASTIC_MITOCHONDRIAL"/>
    <property type="match status" value="1"/>
</dbReference>
<evidence type="ECO:0000259" key="1">
    <source>
        <dbReference type="SMART" id="SM00955"/>
    </source>
</evidence>
<protein>
    <submittedName>
        <fullName evidence="2">RNB-like protein</fullName>
    </submittedName>
</protein>
<dbReference type="Proteomes" id="UP000016649">
    <property type="component" value="Unassembled WGS sequence"/>
</dbReference>
<dbReference type="Pfam" id="PF23161">
    <property type="entry name" value="HTH_RNase_II"/>
    <property type="match status" value="1"/>
</dbReference>
<sequence>MLKKGSVVLYKNQSALIVESGEKYGIVFSGGSQNVREKDIALLHEGPLLSLSELEKIAHTADEKEALNKKFDEAWELLQEESQPDFTLSAIAELALGSFKAAQAWLVYSLLTSHPKFSLVKTQNPAQPCFTLRSSEEAELFSVKKADKTKEKEERASFIQRLKQKKLILPQDGVFMTEVEALALGKTDKSKILQEAGFSQTPEKAHKLLLDCGIWTIYRNPYPTRRGLSMQSANETLKYADSGKREKLNHTAYAIDNEWSTDPDDAIAFDGTYVWIHIADPAASVLPDSAADKDARARGATLYTPEGAARMLCEESLADYALGLNEDQASRALSFRIKLNENGGVEEADVLKTLVNVQRLTYAQADEKSGSKELAPLFEIAHKNAERRKNAGAVFIHMPEVHIALSQNQNETQKPKVAVTPFVRYKSVEVVREFMLLAGEAAARFAFKNAIPFPYIRQEKPDIPQDLPDALAGQYKLRRCMKSRSVGISPAAHAGLGVGMYSQVTSPLRRYGDLVAHQQLHAFLNGLPLLSKDTVLERIAAGDASSSAAVQAERKSNLHWTLVYLLQNENWQGEAVAVDTKGKQTVVYIPSLAQETLLSDVQNLRLNDKVTVRASSINLPELAVTFMCV</sequence>
<name>A0ABN0NYL9_TRELE</name>
<reference evidence="2 3" key="1">
    <citation type="submission" date="2013-08" db="EMBL/GenBank/DDBJ databases">
        <authorList>
            <person name="Weinstock G."/>
            <person name="Sodergren E."/>
            <person name="Wylie T."/>
            <person name="Fulton L."/>
            <person name="Fulton R."/>
            <person name="Fronick C."/>
            <person name="O'Laughlin M."/>
            <person name="Godfrey J."/>
            <person name="Miner T."/>
            <person name="Herter B."/>
            <person name="Appelbaum E."/>
            <person name="Cordes M."/>
            <person name="Lek S."/>
            <person name="Wollam A."/>
            <person name="Pepin K.H."/>
            <person name="Palsikar V.B."/>
            <person name="Mitreva M."/>
            <person name="Wilson R.K."/>
        </authorList>
    </citation>
    <scope>NUCLEOTIDE SEQUENCE [LARGE SCALE GENOMIC DNA]</scope>
    <source>
        <strain evidence="2 3">ATCC 700332</strain>
    </source>
</reference>
<dbReference type="InterPro" id="IPR036388">
    <property type="entry name" value="WH-like_DNA-bd_sf"/>
</dbReference>
<dbReference type="Gene3D" id="2.40.50.140">
    <property type="entry name" value="Nucleic acid-binding proteins"/>
    <property type="match status" value="1"/>
</dbReference>
<accession>A0ABN0NYL9</accession>
<dbReference type="Gene3D" id="1.10.10.10">
    <property type="entry name" value="Winged helix-like DNA-binding domain superfamily/Winged helix DNA-binding domain"/>
    <property type="match status" value="1"/>
</dbReference>
<dbReference type="InterPro" id="IPR056404">
    <property type="entry name" value="HTH_RNase_II"/>
</dbReference>
<evidence type="ECO:0000313" key="2">
    <source>
        <dbReference type="EMBL" id="ERJ93076.1"/>
    </source>
</evidence>
<dbReference type="SMART" id="SM00955">
    <property type="entry name" value="RNB"/>
    <property type="match status" value="1"/>
</dbReference>
<evidence type="ECO:0000313" key="3">
    <source>
        <dbReference type="Proteomes" id="UP000016649"/>
    </source>
</evidence>
<dbReference type="InterPro" id="IPR050180">
    <property type="entry name" value="RNR_Ribonuclease"/>
</dbReference>
<proteinExistence type="predicted"/>
<dbReference type="RefSeq" id="WP_021687506.1">
    <property type="nucleotide sequence ID" value="NZ_KI260567.1"/>
</dbReference>
<comment type="caution">
    <text evidence="2">The sequence shown here is derived from an EMBL/GenBank/DDBJ whole genome shotgun (WGS) entry which is preliminary data.</text>
</comment>
<keyword evidence="3" id="KW-1185">Reference proteome</keyword>